<organism evidence="1">
    <name type="scientific">Anthurium amnicola</name>
    <dbReference type="NCBI Taxonomy" id="1678845"/>
    <lineage>
        <taxon>Eukaryota</taxon>
        <taxon>Viridiplantae</taxon>
        <taxon>Streptophyta</taxon>
        <taxon>Embryophyta</taxon>
        <taxon>Tracheophyta</taxon>
        <taxon>Spermatophyta</taxon>
        <taxon>Magnoliopsida</taxon>
        <taxon>Liliopsida</taxon>
        <taxon>Araceae</taxon>
        <taxon>Pothoideae</taxon>
        <taxon>Potheae</taxon>
        <taxon>Anthurium</taxon>
    </lineage>
</organism>
<feature type="non-terminal residue" evidence="1">
    <location>
        <position position="1"/>
    </location>
</feature>
<dbReference type="Pfam" id="PF05705">
    <property type="entry name" value="DUF829"/>
    <property type="match status" value="1"/>
</dbReference>
<accession>A0A1D1XPC9</accession>
<protein>
    <submittedName>
        <fullName evidence="1">Transmembrane protein 53</fullName>
    </submittedName>
</protein>
<dbReference type="EMBL" id="GDJX01023700">
    <property type="protein sequence ID" value="JAT44236.1"/>
    <property type="molecule type" value="Transcribed_RNA"/>
</dbReference>
<name>A0A1D1XPC9_9ARAE</name>
<gene>
    <name evidence="1" type="primary">tmem53_3</name>
    <name evidence="1" type="ORF">g.54755</name>
</gene>
<keyword evidence="1" id="KW-0472">Membrane</keyword>
<reference evidence="1" key="1">
    <citation type="submission" date="2015-07" db="EMBL/GenBank/DDBJ databases">
        <title>Transcriptome Assembly of Anthurium amnicola.</title>
        <authorList>
            <person name="Suzuki J."/>
        </authorList>
    </citation>
    <scope>NUCLEOTIDE SEQUENCE</scope>
</reference>
<dbReference type="InterPro" id="IPR008547">
    <property type="entry name" value="DUF829_TMEM53"/>
</dbReference>
<proteinExistence type="predicted"/>
<feature type="non-terminal residue" evidence="1">
    <location>
        <position position="200"/>
    </location>
</feature>
<dbReference type="AlphaFoldDB" id="A0A1D1XPC9"/>
<dbReference type="PANTHER" id="PTHR12265:SF11">
    <property type="entry name" value="ALPHA_BETA-HYDROLASES SUPERFAMILY PROTEIN"/>
    <property type="match status" value="1"/>
</dbReference>
<dbReference type="PANTHER" id="PTHR12265">
    <property type="entry name" value="TRANSMEMBRANE PROTEIN 53"/>
    <property type="match status" value="1"/>
</dbReference>
<evidence type="ECO:0000313" key="1">
    <source>
        <dbReference type="EMBL" id="JAT44236.1"/>
    </source>
</evidence>
<sequence length="200" mass="21278">EEHRYEACKAVVPRGENNPMEASAAAMAAGRLALLGTGAGRTFRRRLPAFVQHSSATSATPRGLPSRLPAFSSLSFHAHRHRGVPTAAKRFTSSSSSINADGFFHVWDAPPGDGVAVPHRGAALDDGAAWTAVLLGWLGAEHKHLRRYAEVYQGRGIRAVSFVVPVGELILDLGKGVEARIARLAGELAEWVGGREGDGR</sequence>
<keyword evidence="1" id="KW-0812">Transmembrane</keyword>